<comment type="similarity">
    <text evidence="2">Belongs to the TonB family.</text>
</comment>
<comment type="caution">
    <text evidence="13">The sequence shown here is derived from an EMBL/GenBank/DDBJ whole genome shotgun (WGS) entry which is preliminary data.</text>
</comment>
<protein>
    <submittedName>
        <fullName evidence="13">Energy transducer TonB</fullName>
    </submittedName>
</protein>
<evidence type="ECO:0000259" key="12">
    <source>
        <dbReference type="PROSITE" id="PS52015"/>
    </source>
</evidence>
<feature type="transmembrane region" description="Helical" evidence="11">
    <location>
        <begin position="14"/>
        <end position="37"/>
    </location>
</feature>
<dbReference type="GO" id="GO:0031992">
    <property type="term" value="F:energy transducer activity"/>
    <property type="evidence" value="ECO:0007669"/>
    <property type="project" value="TreeGrafter"/>
</dbReference>
<dbReference type="Proteomes" id="UP000471147">
    <property type="component" value="Unassembled WGS sequence"/>
</dbReference>
<feature type="region of interest" description="Disordered" evidence="10">
    <location>
        <begin position="53"/>
        <end position="152"/>
    </location>
</feature>
<keyword evidence="9 11" id="KW-0472">Membrane</keyword>
<dbReference type="NCBIfam" id="TIGR01352">
    <property type="entry name" value="tonB_Cterm"/>
    <property type="match status" value="1"/>
</dbReference>
<keyword evidence="8 11" id="KW-1133">Transmembrane helix</keyword>
<dbReference type="GO" id="GO:0055085">
    <property type="term" value="P:transmembrane transport"/>
    <property type="evidence" value="ECO:0007669"/>
    <property type="project" value="InterPro"/>
</dbReference>
<evidence type="ECO:0000313" key="14">
    <source>
        <dbReference type="Proteomes" id="UP000471147"/>
    </source>
</evidence>
<evidence type="ECO:0000256" key="4">
    <source>
        <dbReference type="ARBA" id="ARBA00022475"/>
    </source>
</evidence>
<dbReference type="PANTHER" id="PTHR33446">
    <property type="entry name" value="PROTEIN TONB-RELATED"/>
    <property type="match status" value="1"/>
</dbReference>
<dbReference type="InterPro" id="IPR006260">
    <property type="entry name" value="TonB/TolA_C"/>
</dbReference>
<reference evidence="13 14" key="1">
    <citation type="submission" date="2019-01" db="EMBL/GenBank/DDBJ databases">
        <title>Sphingorhabdus lacus sp.nov., isolated from an oligotrophic freshwater lake.</title>
        <authorList>
            <person name="Park M."/>
        </authorList>
    </citation>
    <scope>NUCLEOTIDE SEQUENCE [LARGE SCALE GENOMIC DNA]</scope>
    <source>
        <strain evidence="13 14">IMCC26285</strain>
    </source>
</reference>
<dbReference type="PROSITE" id="PS52015">
    <property type="entry name" value="TONB_CTD"/>
    <property type="match status" value="1"/>
</dbReference>
<accession>A0A6I4M0J4</accession>
<feature type="compositionally biased region" description="Basic and acidic residues" evidence="10">
    <location>
        <begin position="95"/>
        <end position="108"/>
    </location>
</feature>
<gene>
    <name evidence="13" type="ORF">EUU23_08500</name>
</gene>
<keyword evidence="3" id="KW-0813">Transport</keyword>
<evidence type="ECO:0000313" key="13">
    <source>
        <dbReference type="EMBL" id="MVZ97744.1"/>
    </source>
</evidence>
<evidence type="ECO:0000256" key="8">
    <source>
        <dbReference type="ARBA" id="ARBA00022989"/>
    </source>
</evidence>
<evidence type="ECO:0000256" key="7">
    <source>
        <dbReference type="ARBA" id="ARBA00022927"/>
    </source>
</evidence>
<feature type="compositionally biased region" description="Pro residues" evidence="10">
    <location>
        <begin position="64"/>
        <end position="84"/>
    </location>
</feature>
<organism evidence="13 14">
    <name type="scientific">Sphingorhabdus profundilacus</name>
    <dbReference type="NCBI Taxonomy" id="2509718"/>
    <lineage>
        <taxon>Bacteria</taxon>
        <taxon>Pseudomonadati</taxon>
        <taxon>Pseudomonadota</taxon>
        <taxon>Alphaproteobacteria</taxon>
        <taxon>Sphingomonadales</taxon>
        <taxon>Sphingomonadaceae</taxon>
        <taxon>Sphingorhabdus</taxon>
    </lineage>
</organism>
<dbReference type="PANTHER" id="PTHR33446:SF2">
    <property type="entry name" value="PROTEIN TONB"/>
    <property type="match status" value="1"/>
</dbReference>
<name>A0A6I4M0J4_9SPHN</name>
<keyword evidence="6 11" id="KW-0812">Transmembrane</keyword>
<dbReference type="Gene3D" id="3.30.1150.10">
    <property type="match status" value="1"/>
</dbReference>
<dbReference type="AlphaFoldDB" id="A0A6I4M0J4"/>
<dbReference type="Pfam" id="PF03544">
    <property type="entry name" value="TonB_C"/>
    <property type="match status" value="1"/>
</dbReference>
<dbReference type="SUPFAM" id="SSF74653">
    <property type="entry name" value="TolA/TonB C-terminal domain"/>
    <property type="match status" value="1"/>
</dbReference>
<evidence type="ECO:0000256" key="11">
    <source>
        <dbReference type="SAM" id="Phobius"/>
    </source>
</evidence>
<evidence type="ECO:0000256" key="1">
    <source>
        <dbReference type="ARBA" id="ARBA00004383"/>
    </source>
</evidence>
<evidence type="ECO:0000256" key="6">
    <source>
        <dbReference type="ARBA" id="ARBA00022692"/>
    </source>
</evidence>
<feature type="domain" description="TonB C-terminal" evidence="12">
    <location>
        <begin position="138"/>
        <end position="231"/>
    </location>
</feature>
<keyword evidence="4" id="KW-1003">Cell membrane</keyword>
<proteinExistence type="inferred from homology"/>
<dbReference type="GO" id="GO:0015031">
    <property type="term" value="P:protein transport"/>
    <property type="evidence" value="ECO:0007669"/>
    <property type="project" value="UniProtKB-KW"/>
</dbReference>
<dbReference type="GO" id="GO:0098797">
    <property type="term" value="C:plasma membrane protein complex"/>
    <property type="evidence" value="ECO:0007669"/>
    <property type="project" value="TreeGrafter"/>
</dbReference>
<sequence>MAYADQDGMSTNRLVSIIIVVLLHAFLGYALVTGLAYDAVIAIKEKMTVVDVKEEKPKEEEPPPPEPEQQIEPPPITAPQPPFQAPTNNPVQARPTEEKPDFTQKADPVDTSVGCWDGSRAANTSLCPQKPVDKSQGAKARGNPGNWANTNDYPSRALQQEREGTTGFRVTIGPNGRVTDCQITSSSGHPDLDQATCSNVTRRARFDPALDNNGNPTTGTYSNRVRWQIPK</sequence>
<evidence type="ECO:0000256" key="9">
    <source>
        <dbReference type="ARBA" id="ARBA00023136"/>
    </source>
</evidence>
<dbReference type="EMBL" id="SDWJ01000002">
    <property type="protein sequence ID" value="MVZ97744.1"/>
    <property type="molecule type" value="Genomic_DNA"/>
</dbReference>
<evidence type="ECO:0000256" key="2">
    <source>
        <dbReference type="ARBA" id="ARBA00006555"/>
    </source>
</evidence>
<evidence type="ECO:0000256" key="3">
    <source>
        <dbReference type="ARBA" id="ARBA00022448"/>
    </source>
</evidence>
<evidence type="ECO:0000256" key="10">
    <source>
        <dbReference type="SAM" id="MobiDB-lite"/>
    </source>
</evidence>
<comment type="subcellular location">
    <subcellularLocation>
        <location evidence="1">Cell inner membrane</location>
        <topology evidence="1">Single-pass membrane protein</topology>
        <orientation evidence="1">Periplasmic side</orientation>
    </subcellularLocation>
</comment>
<evidence type="ECO:0000256" key="5">
    <source>
        <dbReference type="ARBA" id="ARBA00022519"/>
    </source>
</evidence>
<keyword evidence="7" id="KW-0653">Protein transport</keyword>
<dbReference type="InterPro" id="IPR037682">
    <property type="entry name" value="TonB_C"/>
</dbReference>
<dbReference type="InterPro" id="IPR051045">
    <property type="entry name" value="TonB-dependent_transducer"/>
</dbReference>
<dbReference type="OrthoDB" id="7585155at2"/>
<dbReference type="RefSeq" id="WP_160353732.1">
    <property type="nucleotide sequence ID" value="NZ_SDWJ01000002.1"/>
</dbReference>
<keyword evidence="14" id="KW-1185">Reference proteome</keyword>
<keyword evidence="5" id="KW-0997">Cell inner membrane</keyword>